<dbReference type="PIRSF" id="PIRSF026508">
    <property type="entry name" value="TelA"/>
    <property type="match status" value="1"/>
</dbReference>
<sequence length="382" mass="43135">MADSQNDKITLTLDGAPKPELKLEPEEETAITIPKGDTEMDESNFTEEEKKMVEEFSETIDLRNSAVVLQYGASSQKKIADFSQSALESVRTKDLGEVGDMITDLVVELKGFSAEPEDKGFLGIFKKAGNSVAKMKAKYDKAEVNVDKICGMLEDHQIQLMKDITMLDKMYDLNLTYFKELTMYIVAGKKKLANERATTLVELQNKAKASNLPQDAQAANDFASQCDRFEKKLHDLELTRVISMQMAPQIRLVQQNSTLLTEKIQSSIVNTIPLWKSQMVLALGIAHSQEAMEAQREVTNMTNELLKKNADMLKQGTIETAKESERGIVDMETLRYTNQQLISTLDEVVKIQDQGRQRRREAETELGRIETELKQKLLDIRS</sequence>
<gene>
    <name evidence="3" type="ORF">H8730_03415</name>
</gene>
<evidence type="ECO:0000313" key="4">
    <source>
        <dbReference type="Proteomes" id="UP000657006"/>
    </source>
</evidence>
<evidence type="ECO:0000256" key="2">
    <source>
        <dbReference type="PIRNR" id="PIRNR026508"/>
    </source>
</evidence>
<organism evidence="3 4">
    <name type="scientific">Bianquea renquensis</name>
    <dbReference type="NCBI Taxonomy" id="2763661"/>
    <lineage>
        <taxon>Bacteria</taxon>
        <taxon>Bacillati</taxon>
        <taxon>Bacillota</taxon>
        <taxon>Clostridia</taxon>
        <taxon>Eubacteriales</taxon>
        <taxon>Bianqueaceae</taxon>
        <taxon>Bianquea</taxon>
    </lineage>
</organism>
<dbReference type="PANTHER" id="PTHR38432">
    <property type="entry name" value="TELA-LIKE PROTEIN SAOUHSC_01408"/>
    <property type="match status" value="1"/>
</dbReference>
<proteinExistence type="inferred from homology"/>
<name>A0A926HWD3_9FIRM</name>
<dbReference type="Proteomes" id="UP000657006">
    <property type="component" value="Unassembled WGS sequence"/>
</dbReference>
<dbReference type="Pfam" id="PF05816">
    <property type="entry name" value="TelA"/>
    <property type="match status" value="1"/>
</dbReference>
<keyword evidence="4" id="KW-1185">Reference proteome</keyword>
<reference evidence="3" key="1">
    <citation type="submission" date="2020-08" db="EMBL/GenBank/DDBJ databases">
        <title>Genome public.</title>
        <authorList>
            <person name="Liu C."/>
            <person name="Sun Q."/>
        </authorList>
    </citation>
    <scope>NUCLEOTIDE SEQUENCE</scope>
    <source>
        <strain evidence="3">NSJ-32</strain>
    </source>
</reference>
<protein>
    <submittedName>
        <fullName evidence="3">Toxic anion resistance protein</fullName>
    </submittedName>
</protein>
<dbReference type="RefSeq" id="WP_177718750.1">
    <property type="nucleotide sequence ID" value="NZ_JACRSQ010000003.1"/>
</dbReference>
<dbReference type="PANTHER" id="PTHR38432:SF1">
    <property type="entry name" value="TELA-LIKE PROTEIN SAOUHSC_01408"/>
    <property type="match status" value="1"/>
</dbReference>
<comment type="caution">
    <text evidence="3">The sequence shown here is derived from an EMBL/GenBank/DDBJ whole genome shotgun (WGS) entry which is preliminary data.</text>
</comment>
<accession>A0A926HWD3</accession>
<evidence type="ECO:0000256" key="1">
    <source>
        <dbReference type="ARBA" id="ARBA00005541"/>
    </source>
</evidence>
<dbReference type="EMBL" id="JACRSQ010000003">
    <property type="protein sequence ID" value="MBC8542597.1"/>
    <property type="molecule type" value="Genomic_DNA"/>
</dbReference>
<evidence type="ECO:0000313" key="3">
    <source>
        <dbReference type="EMBL" id="MBC8542597.1"/>
    </source>
</evidence>
<dbReference type="InterPro" id="IPR008863">
    <property type="entry name" value="Toxic_anion-R_TelA"/>
</dbReference>
<comment type="similarity">
    <text evidence="1 2">Belongs to the TelA family.</text>
</comment>
<dbReference type="AlphaFoldDB" id="A0A926HWD3"/>